<dbReference type="PIRSF" id="PIRSF000429">
    <property type="entry name" value="Ac-CoA_Ac_transf"/>
    <property type="match status" value="1"/>
</dbReference>
<dbReference type="RefSeq" id="WP_091788820.1">
    <property type="nucleotide sequence ID" value="NZ_FNDI01000035.1"/>
</dbReference>
<dbReference type="PANTHER" id="PTHR42870">
    <property type="entry name" value="ACETYL-COA C-ACETYLTRANSFERASE"/>
    <property type="match status" value="1"/>
</dbReference>
<dbReference type="CDD" id="cd00829">
    <property type="entry name" value="SCP-x_thiolase"/>
    <property type="match status" value="1"/>
</dbReference>
<dbReference type="InterPro" id="IPR002155">
    <property type="entry name" value="Thiolase"/>
</dbReference>
<dbReference type="EMBL" id="FNDI01000035">
    <property type="protein sequence ID" value="SDJ15789.1"/>
    <property type="molecule type" value="Genomic_DNA"/>
</dbReference>
<reference evidence="3" key="1">
    <citation type="submission" date="2016-10" db="EMBL/GenBank/DDBJ databases">
        <authorList>
            <person name="Varghese N."/>
            <person name="Submissions S."/>
        </authorList>
    </citation>
    <scope>NUCLEOTIDE SEQUENCE [LARGE SCALE GENOMIC DNA]</scope>
    <source>
        <strain evidence="3">YR281</strain>
    </source>
</reference>
<sequence length="407" mass="42952">MREPVYLAGISMTRFGVFPERSVKELTREAVEGALSDAGAELHEIEAAFFSNTAQDVLEGQVVVAGQIALRSMGFERIPMMNVENACASGATAVHMAVSYVRSGMADIALAVGVEKMNFPDMTKVFGLFDGGYDVHDPEGLRRLLVELGGDQFDAGTGHRSAFMEVYASLARAHMRDFGTTQRQLALISAKNHRHSTLNPTAHFRREYTVDEVLAARAIGFPLTVPMCAPMTDGAAAAVICNAAGLRRIRASRVLKVMATVLGTGTDRPVNAWDRSLTRLAALRAYEEASVGPGDMSVAEVHDASAFGELLQSESLGFCEIGAGGTLVESGATTLGGRIPINPSGGLESKGHPIGATGIAQLFELALQLRGEAGPRQVANARFGIAENGGGMYGGEEAVAAITILGR</sequence>
<protein>
    <submittedName>
        <fullName evidence="3">Acetyl-CoA acetyltransferase</fullName>
    </submittedName>
</protein>
<feature type="domain" description="Thiolase C-terminal" evidence="2">
    <location>
        <begin position="278"/>
        <end position="394"/>
    </location>
</feature>
<comment type="caution">
    <text evidence="3">The sequence shown here is derived from an EMBL/GenBank/DDBJ whole genome shotgun (WGS) entry which is preliminary data.</text>
</comment>
<evidence type="ECO:0000313" key="3">
    <source>
        <dbReference type="EMBL" id="SDJ15789.1"/>
    </source>
</evidence>
<dbReference type="Pfam" id="PF22691">
    <property type="entry name" value="Thiolase_C_1"/>
    <property type="match status" value="1"/>
</dbReference>
<proteinExistence type="predicted"/>
<dbReference type="Pfam" id="PF00108">
    <property type="entry name" value="Thiolase_N"/>
    <property type="match status" value="1"/>
</dbReference>
<dbReference type="Proteomes" id="UP000198900">
    <property type="component" value="Unassembled WGS sequence"/>
</dbReference>
<evidence type="ECO:0000259" key="1">
    <source>
        <dbReference type="Pfam" id="PF00108"/>
    </source>
</evidence>
<dbReference type="InterPro" id="IPR020616">
    <property type="entry name" value="Thiolase_N"/>
</dbReference>
<organism evidence="3 4">
    <name type="scientific">Paraburkholderia steynii</name>
    <dbReference type="NCBI Taxonomy" id="1245441"/>
    <lineage>
        <taxon>Bacteria</taxon>
        <taxon>Pseudomonadati</taxon>
        <taxon>Pseudomonadota</taxon>
        <taxon>Betaproteobacteria</taxon>
        <taxon>Burkholderiales</taxon>
        <taxon>Burkholderiaceae</taxon>
        <taxon>Paraburkholderia</taxon>
    </lineage>
</organism>
<dbReference type="PANTHER" id="PTHR42870:SF1">
    <property type="entry name" value="NON-SPECIFIC LIPID-TRANSFER PROTEIN-LIKE 2"/>
    <property type="match status" value="1"/>
</dbReference>
<dbReference type="AlphaFoldDB" id="A0A7Z7BG45"/>
<gene>
    <name evidence="3" type="ORF">SAMN04487926_13560</name>
</gene>
<accession>A0A7Z7BG45</accession>
<dbReference type="Gene3D" id="3.40.47.10">
    <property type="match status" value="1"/>
</dbReference>
<evidence type="ECO:0000313" key="4">
    <source>
        <dbReference type="Proteomes" id="UP000198900"/>
    </source>
</evidence>
<dbReference type="GO" id="GO:0003988">
    <property type="term" value="F:acetyl-CoA C-acyltransferase activity"/>
    <property type="evidence" value="ECO:0007669"/>
    <property type="project" value="UniProtKB-ARBA"/>
</dbReference>
<feature type="domain" description="Thiolase N-terminal" evidence="1">
    <location>
        <begin position="6"/>
        <end position="207"/>
    </location>
</feature>
<keyword evidence="4" id="KW-1185">Reference proteome</keyword>
<dbReference type="InterPro" id="IPR016039">
    <property type="entry name" value="Thiolase-like"/>
</dbReference>
<name>A0A7Z7BG45_9BURK</name>
<dbReference type="SUPFAM" id="SSF53901">
    <property type="entry name" value="Thiolase-like"/>
    <property type="match status" value="2"/>
</dbReference>
<dbReference type="InterPro" id="IPR055140">
    <property type="entry name" value="Thiolase_C_2"/>
</dbReference>
<evidence type="ECO:0000259" key="2">
    <source>
        <dbReference type="Pfam" id="PF22691"/>
    </source>
</evidence>